<dbReference type="Proteomes" id="UP000190135">
    <property type="component" value="Unassembled WGS sequence"/>
</dbReference>
<evidence type="ECO:0008006" key="3">
    <source>
        <dbReference type="Google" id="ProtNLM"/>
    </source>
</evidence>
<evidence type="ECO:0000313" key="2">
    <source>
        <dbReference type="Proteomes" id="UP000190135"/>
    </source>
</evidence>
<name>A0A1T4LSC9_9HYPH</name>
<dbReference type="AlphaFoldDB" id="A0A1T4LSC9"/>
<keyword evidence="2" id="KW-1185">Reference proteome</keyword>
<accession>A0A1T4LSC9</accession>
<dbReference type="STRING" id="1365950.SAMN05428963_101351"/>
<gene>
    <name evidence="1" type="ORF">SAMN05428963_101351</name>
</gene>
<evidence type="ECO:0000313" key="1">
    <source>
        <dbReference type="EMBL" id="SJZ57613.1"/>
    </source>
</evidence>
<protein>
    <recommendedName>
        <fullName evidence="3">Phospholipase</fullName>
    </recommendedName>
</protein>
<dbReference type="SUPFAM" id="SSF53474">
    <property type="entry name" value="alpha/beta-Hydrolases"/>
    <property type="match status" value="1"/>
</dbReference>
<dbReference type="InterPro" id="IPR029058">
    <property type="entry name" value="AB_hydrolase_fold"/>
</dbReference>
<dbReference type="EMBL" id="FUXL01000001">
    <property type="protein sequence ID" value="SJZ57613.1"/>
    <property type="molecule type" value="Genomic_DNA"/>
</dbReference>
<dbReference type="RefSeq" id="WP_078706640.1">
    <property type="nucleotide sequence ID" value="NZ_FUXL01000001.1"/>
</dbReference>
<reference evidence="1 2" key="1">
    <citation type="submission" date="2017-02" db="EMBL/GenBank/DDBJ databases">
        <authorList>
            <person name="Peterson S.W."/>
        </authorList>
    </citation>
    <scope>NUCLEOTIDE SEQUENCE [LARGE SCALE GENOMIC DNA]</scope>
    <source>
        <strain evidence="1 2">USBA 369</strain>
    </source>
</reference>
<organism evidence="1 2">
    <name type="scientific">Consotaella salsifontis</name>
    <dbReference type="NCBI Taxonomy" id="1365950"/>
    <lineage>
        <taxon>Bacteria</taxon>
        <taxon>Pseudomonadati</taxon>
        <taxon>Pseudomonadota</taxon>
        <taxon>Alphaproteobacteria</taxon>
        <taxon>Hyphomicrobiales</taxon>
        <taxon>Aurantimonadaceae</taxon>
        <taxon>Consotaella</taxon>
    </lineage>
</organism>
<dbReference type="Gene3D" id="3.40.50.1820">
    <property type="entry name" value="alpha/beta hydrolase"/>
    <property type="match status" value="1"/>
</dbReference>
<dbReference type="OrthoDB" id="9807541at2"/>
<proteinExistence type="predicted"/>
<sequence>MGGLLIAVASAQGAAAEPLVLPPFKDALFAYPGLTAYRDDGAFVDVDYSEARDIDQRDEIPERKAKRQYVSTIASGQKAEQTLTTSAGPLAIATVGNHERPRAVVVFIHGRGGDHRLGMNDWTFGGNFNRLKNLMIGVDGLYVTADAGSFSSADGGRIEELLKALSRRFGAAPLVLACGSMGGELCWSLAMQPFFGKAVDAFMVLGGNSSLERFRHMQAAAGHLIPMVLAHGTRDTVYPWERQTRAFDEIRRAYPKEAIRFVSFDGGTHGTPIRMIDWREELNWLFARLD</sequence>